<keyword evidence="2" id="KW-0675">Receptor</keyword>
<feature type="transmembrane region" description="Helical" evidence="1">
    <location>
        <begin position="20"/>
        <end position="42"/>
    </location>
</feature>
<keyword evidence="1" id="KW-0812">Transmembrane</keyword>
<organism evidence="2 3">
    <name type="scientific">Bradyrhizobium japonicum</name>
    <dbReference type="NCBI Taxonomy" id="375"/>
    <lineage>
        <taxon>Bacteria</taxon>
        <taxon>Pseudomonadati</taxon>
        <taxon>Pseudomonadota</taxon>
        <taxon>Alphaproteobacteria</taxon>
        <taxon>Hyphomicrobiales</taxon>
        <taxon>Nitrobacteraceae</taxon>
        <taxon>Bradyrhizobium</taxon>
    </lineage>
</organism>
<dbReference type="Proteomes" id="UP001549291">
    <property type="component" value="Unassembled WGS sequence"/>
</dbReference>
<evidence type="ECO:0000313" key="2">
    <source>
        <dbReference type="EMBL" id="MET4717706.1"/>
    </source>
</evidence>
<accession>A0ABV2RLA1</accession>
<dbReference type="PANTHER" id="PTHR42941">
    <property type="entry name" value="SLL1037 PROTEIN"/>
    <property type="match status" value="1"/>
</dbReference>
<dbReference type="EMBL" id="JBEPTQ010000002">
    <property type="protein sequence ID" value="MET4717706.1"/>
    <property type="molecule type" value="Genomic_DNA"/>
</dbReference>
<name>A0ABV2RLA1_BRAJP</name>
<sequence>MSSSSGSNRQDIQRRKTRSLLLVLAVGFAVFLAAGGALYYVLQPTTLRVAVGPAGSEDHAVVEAMAEAFADESRTVMLSPITTAGPAESLALLGNGKAELAVGRADLTMPSDAQTLAVLRKNYVVLWSFSGPGGKVAKKKNAAKIAEIADLAGRKVGVIGRTAANASVLRVILNGSGVEPDKVGVAQFGTDEIEKLAQDRTIEAYLAVGPLDSKITADAIAATARTRGTPKFLPIDASEAIALKHSRYEAEEIPPSVFNAKPAWPEEKVDTIAVSHLILARKGLSEAKAAAFYRQLFAVRDTITQHAAGAAHITKPETEKEAEPSVHRGAAAVINGTERTFLDKYSDYIWFALLLLSGIGSAAAWLRRYLNRDERDENTVHRNRILAAASEIRAVQSESEFAATQREVDAIIKEALTCFDEGAIEQEDLAAFALALELFDHAVAERRAELQAGLMDPARAPTGAPTLASRR</sequence>
<gene>
    <name evidence="2" type="ORF">ABIF63_001812</name>
</gene>
<dbReference type="Gene3D" id="3.40.190.10">
    <property type="entry name" value="Periplasmic binding protein-like II"/>
    <property type="match status" value="2"/>
</dbReference>
<dbReference type="Pfam" id="PF16868">
    <property type="entry name" value="NMT1_3"/>
    <property type="match status" value="1"/>
</dbReference>
<keyword evidence="1" id="KW-0472">Membrane</keyword>
<dbReference type="InterPro" id="IPR011852">
    <property type="entry name" value="TRAP_TAXI"/>
</dbReference>
<dbReference type="RefSeq" id="WP_049813258.1">
    <property type="nucleotide sequence ID" value="NZ_CP066351.1"/>
</dbReference>
<evidence type="ECO:0000313" key="3">
    <source>
        <dbReference type="Proteomes" id="UP001549291"/>
    </source>
</evidence>
<dbReference type="SUPFAM" id="SSF53850">
    <property type="entry name" value="Periplasmic binding protein-like II"/>
    <property type="match status" value="1"/>
</dbReference>
<comment type="caution">
    <text evidence="2">The sequence shown here is derived from an EMBL/GenBank/DDBJ whole genome shotgun (WGS) entry which is preliminary data.</text>
</comment>
<proteinExistence type="predicted"/>
<evidence type="ECO:0000256" key="1">
    <source>
        <dbReference type="SAM" id="Phobius"/>
    </source>
</evidence>
<feature type="transmembrane region" description="Helical" evidence="1">
    <location>
        <begin position="348"/>
        <end position="366"/>
    </location>
</feature>
<keyword evidence="3" id="KW-1185">Reference proteome</keyword>
<keyword evidence="1" id="KW-1133">Transmembrane helix</keyword>
<protein>
    <submittedName>
        <fullName evidence="2">TRAP transporter TAXI family solute receptor</fullName>
    </submittedName>
</protein>
<reference evidence="2 3" key="1">
    <citation type="submission" date="2024-06" db="EMBL/GenBank/DDBJ databases">
        <title>Genomic Encyclopedia of Type Strains, Phase V (KMG-V): Genome sequencing to study the core and pangenomes of soil and plant-associated prokaryotes.</title>
        <authorList>
            <person name="Whitman W."/>
        </authorList>
    </citation>
    <scope>NUCLEOTIDE SEQUENCE [LARGE SCALE GENOMIC DNA]</scope>
    <source>
        <strain evidence="2 3">USDA 160</strain>
    </source>
</reference>
<dbReference type="PANTHER" id="PTHR42941:SF1">
    <property type="entry name" value="SLL1037 PROTEIN"/>
    <property type="match status" value="1"/>
</dbReference>